<dbReference type="AlphaFoldDB" id="A0A0E9XV90"/>
<name>A0A0E9XV90_ANGAN</name>
<organism evidence="1">
    <name type="scientific">Anguilla anguilla</name>
    <name type="common">European freshwater eel</name>
    <name type="synonym">Muraena anguilla</name>
    <dbReference type="NCBI Taxonomy" id="7936"/>
    <lineage>
        <taxon>Eukaryota</taxon>
        <taxon>Metazoa</taxon>
        <taxon>Chordata</taxon>
        <taxon>Craniata</taxon>
        <taxon>Vertebrata</taxon>
        <taxon>Euteleostomi</taxon>
        <taxon>Actinopterygii</taxon>
        <taxon>Neopterygii</taxon>
        <taxon>Teleostei</taxon>
        <taxon>Anguilliformes</taxon>
        <taxon>Anguillidae</taxon>
        <taxon>Anguilla</taxon>
    </lineage>
</organism>
<reference evidence="1" key="1">
    <citation type="submission" date="2014-11" db="EMBL/GenBank/DDBJ databases">
        <authorList>
            <person name="Amaro Gonzalez C."/>
        </authorList>
    </citation>
    <scope>NUCLEOTIDE SEQUENCE</scope>
</reference>
<sequence length="34" mass="3956">MQMRIFLGVTTVCDHAVDPLSRFCLFCDDSHLFH</sequence>
<protein>
    <submittedName>
        <fullName evidence="1">Uncharacterized protein</fullName>
    </submittedName>
</protein>
<evidence type="ECO:0000313" key="1">
    <source>
        <dbReference type="EMBL" id="JAI05751.1"/>
    </source>
</evidence>
<proteinExistence type="predicted"/>
<reference evidence="1" key="2">
    <citation type="journal article" date="2015" name="Fish Shellfish Immunol.">
        <title>Early steps in the European eel (Anguilla anguilla)-Vibrio vulnificus interaction in the gills: Role of the RtxA13 toxin.</title>
        <authorList>
            <person name="Callol A."/>
            <person name="Pajuelo D."/>
            <person name="Ebbesson L."/>
            <person name="Teles M."/>
            <person name="MacKenzie S."/>
            <person name="Amaro C."/>
        </authorList>
    </citation>
    <scope>NUCLEOTIDE SEQUENCE</scope>
</reference>
<dbReference type="EMBL" id="GBXM01002827">
    <property type="protein sequence ID" value="JAI05751.1"/>
    <property type="molecule type" value="Transcribed_RNA"/>
</dbReference>
<accession>A0A0E9XV90</accession>